<reference evidence="1" key="1">
    <citation type="journal article" date="2021" name="PeerJ">
        <title>Extensive microbial diversity within the chicken gut microbiome revealed by metagenomics and culture.</title>
        <authorList>
            <person name="Gilroy R."/>
            <person name="Ravi A."/>
            <person name="Getino M."/>
            <person name="Pursley I."/>
            <person name="Horton D.L."/>
            <person name="Alikhan N.F."/>
            <person name="Baker D."/>
            <person name="Gharbi K."/>
            <person name="Hall N."/>
            <person name="Watson M."/>
            <person name="Adriaenssens E.M."/>
            <person name="Foster-Nyarko E."/>
            <person name="Jarju S."/>
            <person name="Secka A."/>
            <person name="Antonio M."/>
            <person name="Oren A."/>
            <person name="Chaudhuri R.R."/>
            <person name="La Ragione R."/>
            <person name="Hildebrand F."/>
            <person name="Pallen M.J."/>
        </authorList>
    </citation>
    <scope>NUCLEOTIDE SEQUENCE</scope>
    <source>
        <strain evidence="1">ChiHjej13B12-9602</strain>
    </source>
</reference>
<dbReference type="PANTHER" id="PTHR33295">
    <property type="entry name" value="ATPASE"/>
    <property type="match status" value="1"/>
</dbReference>
<dbReference type="EMBL" id="DYUZ01000003">
    <property type="protein sequence ID" value="HJG36301.1"/>
    <property type="molecule type" value="Genomic_DNA"/>
</dbReference>
<comment type="caution">
    <text evidence="1">The sequence shown here is derived from an EMBL/GenBank/DDBJ whole genome shotgun (WGS) entry which is preliminary data.</text>
</comment>
<reference evidence="1" key="2">
    <citation type="submission" date="2021-09" db="EMBL/GenBank/DDBJ databases">
        <authorList>
            <person name="Gilroy R."/>
        </authorList>
    </citation>
    <scope>NUCLEOTIDE SEQUENCE</scope>
    <source>
        <strain evidence="1">ChiHjej13B12-9602</strain>
    </source>
</reference>
<evidence type="ECO:0000313" key="2">
    <source>
        <dbReference type="Proteomes" id="UP000753256"/>
    </source>
</evidence>
<dbReference type="Proteomes" id="UP000753256">
    <property type="component" value="Unassembled WGS sequence"/>
</dbReference>
<sequence>MDTVVLNDTAWRLKLRDIVLLQCLIAHLFSSAGNLFSTNKVVGALKSTGRKTSSETVDGYIGALEKAYILSEAPQTGLQGKELFAPLRKSYPVDQGLRNLVTHFSSEKNGLSVGEHRS</sequence>
<dbReference type="RefSeq" id="WP_273188419.1">
    <property type="nucleotide sequence ID" value="NZ_DYUZ01000003.1"/>
</dbReference>
<evidence type="ECO:0000313" key="1">
    <source>
        <dbReference type="EMBL" id="HJG36301.1"/>
    </source>
</evidence>
<proteinExistence type="predicted"/>
<gene>
    <name evidence="1" type="ORF">K8V70_00320</name>
</gene>
<protein>
    <recommendedName>
        <fullName evidence="3">DUF4143 domain-containing protein</fullName>
    </recommendedName>
</protein>
<name>A0A921LSM0_9ACTN</name>
<evidence type="ECO:0008006" key="3">
    <source>
        <dbReference type="Google" id="ProtNLM"/>
    </source>
</evidence>
<accession>A0A921LSM0</accession>
<organism evidence="1 2">
    <name type="scientific">Enorma phocaeensis</name>
    <dbReference type="NCBI Taxonomy" id="1871019"/>
    <lineage>
        <taxon>Bacteria</taxon>
        <taxon>Bacillati</taxon>
        <taxon>Actinomycetota</taxon>
        <taxon>Coriobacteriia</taxon>
        <taxon>Coriobacteriales</taxon>
        <taxon>Coriobacteriaceae</taxon>
        <taxon>Enorma</taxon>
    </lineage>
</organism>
<dbReference type="AlphaFoldDB" id="A0A921LSM0"/>
<dbReference type="PANTHER" id="PTHR33295:SF18">
    <property type="entry name" value="AAA+ ATPASE DOMAIN-CONTAINING PROTEIN"/>
    <property type="match status" value="1"/>
</dbReference>